<name>A0A9Q0GYV3_9MAGN</name>
<evidence type="ECO:0000313" key="3">
    <source>
        <dbReference type="EMBL" id="KAJ4956797.1"/>
    </source>
</evidence>
<dbReference type="Proteomes" id="UP001141806">
    <property type="component" value="Unassembled WGS sequence"/>
</dbReference>
<dbReference type="EMBL" id="JAMYWD010000011">
    <property type="protein sequence ID" value="KAJ4956797.1"/>
    <property type="molecule type" value="Genomic_DNA"/>
</dbReference>
<sequence length="165" mass="18392">MAFSSTPGPKCWFLVAALISIAVTCCKSDLVENDPGQIVAKAILCFNNKYIYSSCEESYRLNESGNLNVPPEATDQFCNGPCLDETNLVLDCIDGILHNFLFYNEATIQDIRDTISAGCGDTSERGNFNVQQHIQDEYSHAYSDRSHLMRLYLPGSMILLFALLF</sequence>
<comment type="caution">
    <text evidence="3">The sequence shown here is derived from an EMBL/GenBank/DDBJ whole genome shotgun (WGS) entry which is preliminary data.</text>
</comment>
<reference evidence="3" key="1">
    <citation type="journal article" date="2023" name="Plant J.">
        <title>The genome of the king protea, Protea cynaroides.</title>
        <authorList>
            <person name="Chang J."/>
            <person name="Duong T.A."/>
            <person name="Schoeman C."/>
            <person name="Ma X."/>
            <person name="Roodt D."/>
            <person name="Barker N."/>
            <person name="Li Z."/>
            <person name="Van de Peer Y."/>
            <person name="Mizrachi E."/>
        </authorList>
    </citation>
    <scope>NUCLEOTIDE SEQUENCE</scope>
    <source>
        <tissue evidence="3">Young leaves</tissue>
    </source>
</reference>
<keyword evidence="4" id="KW-1185">Reference proteome</keyword>
<keyword evidence="1" id="KW-0732">Signal</keyword>
<dbReference type="InterPro" id="IPR056633">
    <property type="entry name" value="DUF7731"/>
</dbReference>
<gene>
    <name evidence="3" type="ORF">NE237_013580</name>
</gene>
<protein>
    <recommendedName>
        <fullName evidence="2">DUF7731 domain-containing protein</fullName>
    </recommendedName>
</protein>
<evidence type="ECO:0000256" key="1">
    <source>
        <dbReference type="SAM" id="SignalP"/>
    </source>
</evidence>
<dbReference type="Pfam" id="PF24865">
    <property type="entry name" value="DUF7731"/>
    <property type="match status" value="1"/>
</dbReference>
<accession>A0A9Q0GYV3</accession>
<dbReference type="OrthoDB" id="1843925at2759"/>
<evidence type="ECO:0000313" key="4">
    <source>
        <dbReference type="Proteomes" id="UP001141806"/>
    </source>
</evidence>
<proteinExistence type="predicted"/>
<organism evidence="3 4">
    <name type="scientific">Protea cynaroides</name>
    <dbReference type="NCBI Taxonomy" id="273540"/>
    <lineage>
        <taxon>Eukaryota</taxon>
        <taxon>Viridiplantae</taxon>
        <taxon>Streptophyta</taxon>
        <taxon>Embryophyta</taxon>
        <taxon>Tracheophyta</taxon>
        <taxon>Spermatophyta</taxon>
        <taxon>Magnoliopsida</taxon>
        <taxon>Proteales</taxon>
        <taxon>Proteaceae</taxon>
        <taxon>Protea</taxon>
    </lineage>
</organism>
<dbReference type="PANTHER" id="PTHR34366:SF2">
    <property type="entry name" value="OS07G0289901 PROTEIN"/>
    <property type="match status" value="1"/>
</dbReference>
<dbReference type="PANTHER" id="PTHR34366">
    <property type="entry name" value="OS07G0289901 PROTEIN-RELATED"/>
    <property type="match status" value="1"/>
</dbReference>
<feature type="domain" description="DUF7731" evidence="2">
    <location>
        <begin position="35"/>
        <end position="135"/>
    </location>
</feature>
<evidence type="ECO:0000259" key="2">
    <source>
        <dbReference type="Pfam" id="PF24865"/>
    </source>
</evidence>
<dbReference type="AlphaFoldDB" id="A0A9Q0GYV3"/>
<feature type="chain" id="PRO_5040109170" description="DUF7731 domain-containing protein" evidence="1">
    <location>
        <begin position="29"/>
        <end position="165"/>
    </location>
</feature>
<feature type="signal peptide" evidence="1">
    <location>
        <begin position="1"/>
        <end position="28"/>
    </location>
</feature>